<keyword evidence="5 7" id="KW-1133">Transmembrane helix</keyword>
<gene>
    <name evidence="8" type="primary">cydB</name>
    <name evidence="8" type="ORF">J8J14_11705</name>
</gene>
<accession>A0ABS4AEM1</accession>
<evidence type="ECO:0000256" key="6">
    <source>
        <dbReference type="ARBA" id="ARBA00023136"/>
    </source>
</evidence>
<evidence type="ECO:0000256" key="3">
    <source>
        <dbReference type="ARBA" id="ARBA00022475"/>
    </source>
</evidence>
<organism evidence="8 9">
    <name type="scientific">Pararoseomonas baculiformis</name>
    <dbReference type="NCBI Taxonomy" id="2820812"/>
    <lineage>
        <taxon>Bacteria</taxon>
        <taxon>Pseudomonadati</taxon>
        <taxon>Pseudomonadota</taxon>
        <taxon>Alphaproteobacteria</taxon>
        <taxon>Acetobacterales</taxon>
        <taxon>Acetobacteraceae</taxon>
        <taxon>Pararoseomonas</taxon>
    </lineage>
</organism>
<evidence type="ECO:0000313" key="8">
    <source>
        <dbReference type="EMBL" id="MBP0445443.1"/>
    </source>
</evidence>
<feature type="transmembrane region" description="Helical" evidence="7">
    <location>
        <begin position="235"/>
        <end position="255"/>
    </location>
</feature>
<evidence type="ECO:0000256" key="1">
    <source>
        <dbReference type="ARBA" id="ARBA00004651"/>
    </source>
</evidence>
<feature type="transmembrane region" description="Helical" evidence="7">
    <location>
        <begin position="318"/>
        <end position="340"/>
    </location>
</feature>
<feature type="transmembrane region" description="Helical" evidence="7">
    <location>
        <begin position="171"/>
        <end position="191"/>
    </location>
</feature>
<evidence type="ECO:0000256" key="7">
    <source>
        <dbReference type="SAM" id="Phobius"/>
    </source>
</evidence>
<dbReference type="PANTHER" id="PTHR43141:SF4">
    <property type="entry name" value="CYTOCHROME BD2 SUBUNIT II"/>
    <property type="match status" value="1"/>
</dbReference>
<comment type="caution">
    <text evidence="8">The sequence shown here is derived from an EMBL/GenBank/DDBJ whole genome shotgun (WGS) entry which is preliminary data.</text>
</comment>
<dbReference type="InterPro" id="IPR003317">
    <property type="entry name" value="Cyt-d_oxidase_su2"/>
</dbReference>
<keyword evidence="6 7" id="KW-0472">Membrane</keyword>
<protein>
    <submittedName>
        <fullName evidence="8">Cytochrome d ubiquinol oxidase subunit II</fullName>
    </submittedName>
</protein>
<evidence type="ECO:0000256" key="4">
    <source>
        <dbReference type="ARBA" id="ARBA00022692"/>
    </source>
</evidence>
<dbReference type="EMBL" id="JAGIZB010000009">
    <property type="protein sequence ID" value="MBP0445443.1"/>
    <property type="molecule type" value="Genomic_DNA"/>
</dbReference>
<reference evidence="8 9" key="1">
    <citation type="submission" date="2021-03" db="EMBL/GenBank/DDBJ databases">
        <authorList>
            <person name="So Y."/>
        </authorList>
    </citation>
    <scope>NUCLEOTIDE SEQUENCE [LARGE SCALE GENOMIC DNA]</scope>
    <source>
        <strain evidence="8 9">SSH11</strain>
    </source>
</reference>
<keyword evidence="9" id="KW-1185">Reference proteome</keyword>
<feature type="transmembrane region" description="Helical" evidence="7">
    <location>
        <begin position="203"/>
        <end position="223"/>
    </location>
</feature>
<name>A0ABS4AEM1_9PROT</name>
<dbReference type="Pfam" id="PF02322">
    <property type="entry name" value="Cyt_bd_oxida_II"/>
    <property type="match status" value="1"/>
</dbReference>
<comment type="subcellular location">
    <subcellularLocation>
        <location evidence="1">Cell membrane</location>
        <topology evidence="1">Multi-pass membrane protein</topology>
    </subcellularLocation>
</comment>
<sequence>MELANGLTGWAFWLPLIWAVLIALAVFFYVCMDGFDLGIGILFPFMREKAERDVAVNSVAPVWDGNETWLVLGGGGLLAVFPLAYAVVLPALYMPLIIMLLALIFRGVAFEMRFRAENDGQQRWWDRSFSWGSMVAAFTQGIALGAFVQGIQVQGRAYAGGWWDWLTPFSILTGLALVIGYGLLGACWLLWKTEGALHRRAAGLAWTFAVGTVAAIVLVSAIMPFLQPAFAARWLSFPNLLYALPVPVLVAVFVWRFFHALSQDTGRGGMADVRPFLLALGLFALAYVGLGLSMWPMIVPPAFDIWQAAAPPASQGFLLVGAAVLIPIILAYTGYVYWLFRGKVTSETGYH</sequence>
<keyword evidence="3" id="KW-1003">Cell membrane</keyword>
<evidence type="ECO:0000256" key="2">
    <source>
        <dbReference type="ARBA" id="ARBA00007543"/>
    </source>
</evidence>
<dbReference type="Proteomes" id="UP000681594">
    <property type="component" value="Unassembled WGS sequence"/>
</dbReference>
<comment type="similarity">
    <text evidence="2">Belongs to the cytochrome ubiquinol oxidase subunit 2 family.</text>
</comment>
<evidence type="ECO:0000256" key="5">
    <source>
        <dbReference type="ARBA" id="ARBA00022989"/>
    </source>
</evidence>
<proteinExistence type="inferred from homology"/>
<dbReference type="NCBIfam" id="TIGR00203">
    <property type="entry name" value="cydB"/>
    <property type="match status" value="1"/>
</dbReference>
<feature type="transmembrane region" description="Helical" evidence="7">
    <location>
        <begin position="12"/>
        <end position="45"/>
    </location>
</feature>
<evidence type="ECO:0000313" key="9">
    <source>
        <dbReference type="Proteomes" id="UP000681594"/>
    </source>
</evidence>
<feature type="transmembrane region" description="Helical" evidence="7">
    <location>
        <begin position="276"/>
        <end position="298"/>
    </location>
</feature>
<dbReference type="PANTHER" id="PTHR43141">
    <property type="entry name" value="CYTOCHROME BD2 SUBUNIT II"/>
    <property type="match status" value="1"/>
</dbReference>
<feature type="transmembrane region" description="Helical" evidence="7">
    <location>
        <begin position="129"/>
        <end position="151"/>
    </location>
</feature>
<dbReference type="RefSeq" id="WP_209379679.1">
    <property type="nucleotide sequence ID" value="NZ_JAGIZB010000009.1"/>
</dbReference>
<feature type="transmembrane region" description="Helical" evidence="7">
    <location>
        <begin position="91"/>
        <end position="109"/>
    </location>
</feature>
<keyword evidence="4 7" id="KW-0812">Transmembrane</keyword>